<dbReference type="EMBL" id="KF147891">
    <property type="protein sequence ID" value="AGS81993.1"/>
    <property type="molecule type" value="Genomic_DNA"/>
</dbReference>
<sequence>MKIKKGKNLKGANPYDVALADPFKFLSGLRGGEVAAQDFDPENMNKAAHAITAGNFDEQEIDIARTIREVVDSKILVPRDMKIDDSGIPVAKNVYEWCTNDRFAMTNGEKPYIEQLTWGIITFNEYCPRCSDVEYLYVDHKVDDTYRKLERKVAMLEHGVCPHCGWGRSKLIKKGKMKFIQELAVCAGQRSGKSLSIAGYFAPYHTHRLLKLQNPNAFYGLKTGTMLHCTFVALTYAQAKDTLWQNFYATLTESQWFREYHGMLRHYEEKYGEKLLKFNDTYVAYPSRGLMAYPAGPDKRVLRGRTRYFTAIDEIGYFDANRDTKKVKDNAHEVAGALDRSLLTVRGAAERLINLGYDDVYPGYAMNVSSPASRNDMIMTLVRRAEHSDIMYGVVRPTWEVNPTLPRNSKVISEAYRTDPLNAERDYGAVPPLAANTFLQNHTEIEDAQGDKKNTIRLVRRVKHSKKRGESFTWAEIKKLKKSKYPSLLALDAGLTNNSFAGVCARLDDYNKVQIECVFEIIPERGAPLNHSRIFTEVIMPIMEARNVRILLADRWNSVKLLQDAKILREELEIAEQYSLKYKDMFAVKTLLQQGELVLPVAERQTFRECIEFDDEHYPLCFDGQPVSHLLMQMATVKDTTRMVDKADGYTDDTYRAMSLAVRGLQEEEYQAILMAAPEAVANTRPVAIAASRLYSGGGGGIGGGSGGIGTLGIMGSARR</sequence>
<accession>S5WB65</accession>
<reference evidence="1 2" key="1">
    <citation type="journal article" date="2014" name="Genome Announc.">
        <title>Complete Genome Sequence of the Novel Giant Pseudomonas Phage PaBG.</title>
        <authorList>
            <person name="Sykilinda N.N."/>
            <person name="Bondar A.A."/>
            <person name="Gorshkova A.S."/>
            <person name="Kurochkina L.P."/>
            <person name="Kulikov E.E."/>
            <person name="Shneider M.M."/>
            <person name="Kadykov V.A."/>
            <person name="Solovjeva N.V."/>
            <person name="Kabilov M.R."/>
            <person name="Mesyanzhinov V.V."/>
            <person name="Vlassov V.V."/>
            <person name="Drukker V.V."/>
            <person name="Miroshnikov K.A."/>
        </authorList>
    </citation>
    <scope>NUCLEOTIDE SEQUENCE [LARGE SCALE GENOMIC DNA]</scope>
</reference>
<name>S5WB65_9CAUD</name>
<dbReference type="KEGG" id="vg:16574795"/>
<dbReference type="Proteomes" id="UP000015545">
    <property type="component" value="Segment"/>
</dbReference>
<organism evidence="1 2">
    <name type="scientific">Pseudomonas phage PaBG</name>
    <dbReference type="NCBI Taxonomy" id="1335230"/>
    <lineage>
        <taxon>Viruses</taxon>
        <taxon>Duplodnaviria</taxon>
        <taxon>Heunggongvirae</taxon>
        <taxon>Uroviricota</taxon>
        <taxon>Caudoviricetes</taxon>
        <taxon>Baikalvirus</taxon>
        <taxon>Baikalvirus PaBG</taxon>
    </lineage>
</organism>
<gene>
    <name evidence="1" type="ORF">PaBG_00109</name>
</gene>
<keyword evidence="2" id="KW-1185">Reference proteome</keyword>
<evidence type="ECO:0000313" key="2">
    <source>
        <dbReference type="Proteomes" id="UP000015545"/>
    </source>
</evidence>
<dbReference type="RefSeq" id="YP_008433440.1">
    <property type="nucleotide sequence ID" value="NC_022096.1"/>
</dbReference>
<evidence type="ECO:0000313" key="1">
    <source>
        <dbReference type="EMBL" id="AGS81993.1"/>
    </source>
</evidence>
<protein>
    <submittedName>
        <fullName evidence="1">Putative terminase</fullName>
    </submittedName>
</protein>
<dbReference type="OrthoDB" id="1242at10239"/>
<proteinExistence type="predicted"/>